<evidence type="ECO:0000313" key="4">
    <source>
        <dbReference type="Proteomes" id="UP001237642"/>
    </source>
</evidence>
<evidence type="ECO:0000259" key="2">
    <source>
        <dbReference type="Pfam" id="PF12214"/>
    </source>
</evidence>
<dbReference type="GO" id="GO:0030295">
    <property type="term" value="F:protein kinase activator activity"/>
    <property type="evidence" value="ECO:0007669"/>
    <property type="project" value="TreeGrafter"/>
</dbReference>
<accession>A0AAD8HZN9</accession>
<evidence type="ECO:0000313" key="3">
    <source>
        <dbReference type="EMBL" id="KAK1376434.1"/>
    </source>
</evidence>
<keyword evidence="4" id="KW-1185">Reference proteome</keyword>
<feature type="region of interest" description="Disordered" evidence="1">
    <location>
        <begin position="435"/>
        <end position="512"/>
    </location>
</feature>
<organism evidence="3 4">
    <name type="scientific">Heracleum sosnowskyi</name>
    <dbReference type="NCBI Taxonomy" id="360622"/>
    <lineage>
        <taxon>Eukaryota</taxon>
        <taxon>Viridiplantae</taxon>
        <taxon>Streptophyta</taxon>
        <taxon>Embryophyta</taxon>
        <taxon>Tracheophyta</taxon>
        <taxon>Spermatophyta</taxon>
        <taxon>Magnoliopsida</taxon>
        <taxon>eudicotyledons</taxon>
        <taxon>Gunneridae</taxon>
        <taxon>Pentapetalae</taxon>
        <taxon>asterids</taxon>
        <taxon>campanulids</taxon>
        <taxon>Apiales</taxon>
        <taxon>Apiaceae</taxon>
        <taxon>Apioideae</taxon>
        <taxon>apioid superclade</taxon>
        <taxon>Tordylieae</taxon>
        <taxon>Tordyliinae</taxon>
        <taxon>Heracleum</taxon>
    </lineage>
</organism>
<dbReference type="Pfam" id="PF12214">
    <property type="entry name" value="TPX2_importin"/>
    <property type="match status" value="1"/>
</dbReference>
<sequence length="512" mass="58059">MDEEMEENTVMYTFTAIEIDLDYEFDAARFFDFSRDESLAETLEAELWFQSRGSYPPSPFVKKLVLRDDVLPDNVTASTKTDVLENMDVSESDSDSGGDTEILGMNAIREECEEINGRTSIELNSSTQTMSDQCSNVPTDLKFYDCKIKLEAKRNTIVKKSLPRISTLMKPTASQLAKQNQTHKMGDLRFFKLENYKSSVTKFSPLESQPAKRQKLEGGQLRKFTDTHQQTHLAHKEPKKDKKGDANLAHAKLRLTIPKEPAFVTAQRAQRMRPKVREQEQLMSTAPTFRARPLNRKMLEAPSMLLPKRSTPRIPEFQEFHLKTSERAMQHNVPSSSAHSSKPKVLHKIAECSNNNFRRTHVINAPKQEGCEVVHKFKAITLNKKIFSSKGDTGDFRNNKKEMTVPMESNLHTERRVQHDPPVELFNMLTLTSEIRPSTGPHSKLPRPTRTLPKGTKENKLASFQQETELMAQPRKPSQGKATCLKPKQIPAHTGVTKIGVPSAMSRSSSVH</sequence>
<evidence type="ECO:0000256" key="1">
    <source>
        <dbReference type="SAM" id="MobiDB-lite"/>
    </source>
</evidence>
<dbReference type="GO" id="GO:0005819">
    <property type="term" value="C:spindle"/>
    <property type="evidence" value="ECO:0007669"/>
    <property type="project" value="InterPro"/>
</dbReference>
<dbReference type="AlphaFoldDB" id="A0AAD8HZN9"/>
<feature type="domain" description="TPX2 central" evidence="2">
    <location>
        <begin position="253"/>
        <end position="410"/>
    </location>
</feature>
<proteinExistence type="predicted"/>
<dbReference type="InterPro" id="IPR009675">
    <property type="entry name" value="TPX2_fam"/>
</dbReference>
<dbReference type="PANTHER" id="PTHR14326:SF15">
    <property type="entry name" value="OS06G0130200 PROTEIN"/>
    <property type="match status" value="1"/>
</dbReference>
<dbReference type="InterPro" id="IPR027330">
    <property type="entry name" value="TPX2_central_dom"/>
</dbReference>
<reference evidence="3" key="2">
    <citation type="submission" date="2023-05" db="EMBL/GenBank/DDBJ databases">
        <authorList>
            <person name="Schelkunov M.I."/>
        </authorList>
    </citation>
    <scope>NUCLEOTIDE SEQUENCE</scope>
    <source>
        <strain evidence="3">Hsosn_3</strain>
        <tissue evidence="3">Leaf</tissue>
    </source>
</reference>
<dbReference type="GO" id="GO:0005880">
    <property type="term" value="C:nuclear microtubule"/>
    <property type="evidence" value="ECO:0007669"/>
    <property type="project" value="TreeGrafter"/>
</dbReference>
<dbReference type="GO" id="GO:0008017">
    <property type="term" value="F:microtubule binding"/>
    <property type="evidence" value="ECO:0007669"/>
    <property type="project" value="TreeGrafter"/>
</dbReference>
<protein>
    <submittedName>
        <fullName evidence="3">Cell cycle regulated microtubule associated protein</fullName>
    </submittedName>
</protein>
<dbReference type="EMBL" id="JAUIZM010000007">
    <property type="protein sequence ID" value="KAK1376434.1"/>
    <property type="molecule type" value="Genomic_DNA"/>
</dbReference>
<comment type="caution">
    <text evidence="3">The sequence shown here is derived from an EMBL/GenBank/DDBJ whole genome shotgun (WGS) entry which is preliminary data.</text>
</comment>
<dbReference type="GO" id="GO:0090307">
    <property type="term" value="P:mitotic spindle assembly"/>
    <property type="evidence" value="ECO:0007669"/>
    <property type="project" value="TreeGrafter"/>
</dbReference>
<reference evidence="3" key="1">
    <citation type="submission" date="2023-02" db="EMBL/GenBank/DDBJ databases">
        <title>Genome of toxic invasive species Heracleum sosnowskyi carries increased number of genes despite the absence of recent whole-genome duplications.</title>
        <authorList>
            <person name="Schelkunov M."/>
            <person name="Shtratnikova V."/>
            <person name="Makarenko M."/>
            <person name="Klepikova A."/>
            <person name="Omelchenko D."/>
            <person name="Novikova G."/>
            <person name="Obukhova E."/>
            <person name="Bogdanov V."/>
            <person name="Penin A."/>
            <person name="Logacheva M."/>
        </authorList>
    </citation>
    <scope>NUCLEOTIDE SEQUENCE</scope>
    <source>
        <strain evidence="3">Hsosn_3</strain>
        <tissue evidence="3">Leaf</tissue>
    </source>
</reference>
<dbReference type="PANTHER" id="PTHR14326">
    <property type="entry name" value="TARGETING PROTEIN FOR XKLP2"/>
    <property type="match status" value="1"/>
</dbReference>
<gene>
    <name evidence="3" type="ORF">POM88_032627</name>
</gene>
<name>A0AAD8HZN9_9APIA</name>
<dbReference type="GO" id="GO:0060236">
    <property type="term" value="P:regulation of mitotic spindle organization"/>
    <property type="evidence" value="ECO:0007669"/>
    <property type="project" value="InterPro"/>
</dbReference>
<dbReference type="Proteomes" id="UP001237642">
    <property type="component" value="Unassembled WGS sequence"/>
</dbReference>